<evidence type="ECO:0000259" key="2">
    <source>
        <dbReference type="Pfam" id="PF13690"/>
    </source>
</evidence>
<evidence type="ECO:0000256" key="1">
    <source>
        <dbReference type="ARBA" id="ARBA00022500"/>
    </source>
</evidence>
<proteinExistence type="predicted"/>
<dbReference type="OrthoDB" id="9788100at2"/>
<dbReference type="InterPro" id="IPR028976">
    <property type="entry name" value="CheC-like_sf"/>
</dbReference>
<dbReference type="RefSeq" id="WP_077714649.1">
    <property type="nucleotide sequence ID" value="NZ_CP019698.1"/>
</dbReference>
<accession>A0A1S6IXS7</accession>
<dbReference type="InterPro" id="IPR028051">
    <property type="entry name" value="CheX-like_dom"/>
</dbReference>
<evidence type="ECO:0000313" key="4">
    <source>
        <dbReference type="Proteomes" id="UP000189464"/>
    </source>
</evidence>
<reference evidence="3 4" key="1">
    <citation type="journal article" date="2016" name="Int. J. Syst. Evol. Microbiol.">
        <title>Desulfotomaculum ferrireducens sp. nov., a moderately thermophilic sulfate-reducing and dissimilatory Fe(III)-reducing bacterium isolated from compost.</title>
        <authorList>
            <person name="Yang G."/>
            <person name="Guo J."/>
            <person name="Zhuang L."/>
            <person name="Yuan Y."/>
            <person name="Zhou S."/>
        </authorList>
    </citation>
    <scope>NUCLEOTIDE SEQUENCE [LARGE SCALE GENOMIC DNA]</scope>
    <source>
        <strain evidence="3 4">GSS09</strain>
    </source>
</reference>
<dbReference type="AlphaFoldDB" id="A0A1S6IXS7"/>
<dbReference type="KEGG" id="dfg:B0537_11135"/>
<feature type="domain" description="Chemotaxis phosphatase CheX-like" evidence="2">
    <location>
        <begin position="42"/>
        <end position="131"/>
    </location>
</feature>
<dbReference type="InterPro" id="IPR038756">
    <property type="entry name" value="CheX-like"/>
</dbReference>
<dbReference type="CDD" id="cd17906">
    <property type="entry name" value="CheX"/>
    <property type="match status" value="1"/>
</dbReference>
<dbReference type="EMBL" id="CP019698">
    <property type="protein sequence ID" value="AQS59583.1"/>
    <property type="molecule type" value="Genomic_DNA"/>
</dbReference>
<keyword evidence="4" id="KW-1185">Reference proteome</keyword>
<dbReference type="PANTHER" id="PTHR39452">
    <property type="entry name" value="CHEY-P PHOSPHATASE CHEX"/>
    <property type="match status" value="1"/>
</dbReference>
<protein>
    <submittedName>
        <fullName evidence="3">Chemotaxis protein CheX</fullName>
    </submittedName>
</protein>
<dbReference type="PANTHER" id="PTHR39452:SF1">
    <property type="entry name" value="CHEY-P PHOSPHATASE CHEX"/>
    <property type="match status" value="1"/>
</dbReference>
<dbReference type="Proteomes" id="UP000189464">
    <property type="component" value="Chromosome"/>
</dbReference>
<gene>
    <name evidence="3" type="ORF">B0537_11135</name>
</gene>
<dbReference type="Gene3D" id="3.40.1550.10">
    <property type="entry name" value="CheC-like"/>
    <property type="match status" value="1"/>
</dbReference>
<organism evidence="3 4">
    <name type="scientific">Desulforamulus ferrireducens</name>
    <dbReference type="NCBI Taxonomy" id="1833852"/>
    <lineage>
        <taxon>Bacteria</taxon>
        <taxon>Bacillati</taxon>
        <taxon>Bacillota</taxon>
        <taxon>Clostridia</taxon>
        <taxon>Eubacteriales</taxon>
        <taxon>Peptococcaceae</taxon>
        <taxon>Desulforamulus</taxon>
    </lineage>
</organism>
<evidence type="ECO:0000313" key="3">
    <source>
        <dbReference type="EMBL" id="AQS59583.1"/>
    </source>
</evidence>
<dbReference type="Pfam" id="PF13690">
    <property type="entry name" value="CheX"/>
    <property type="match status" value="1"/>
</dbReference>
<name>A0A1S6IXS7_9FIRM</name>
<sequence length="152" mass="16638">MKAEYVNSFYQATNSVFEMMLDVQTERGALRLQEDSLPSKDVGVIIGVTGDFKGSVFFNFPKEMVLEMVRIMSGMEVSEVDSFVSSAVGEVANIIGGNAMTILAGYNYTCDIATPQVLLGDYKSVALTNEKILVLTLITPIGEFEIALFLKE</sequence>
<dbReference type="GO" id="GO:0006935">
    <property type="term" value="P:chemotaxis"/>
    <property type="evidence" value="ECO:0007669"/>
    <property type="project" value="UniProtKB-KW"/>
</dbReference>
<keyword evidence="1" id="KW-0145">Chemotaxis</keyword>
<dbReference type="STRING" id="1833852.B0537_11135"/>
<dbReference type="SUPFAM" id="SSF103039">
    <property type="entry name" value="CheC-like"/>
    <property type="match status" value="1"/>
</dbReference>